<proteinExistence type="predicted"/>
<dbReference type="STRING" id="408074.SAMN05660909_03965"/>
<organism evidence="2 3">
    <name type="scientific">Chitinophaga terrae</name>
    <name type="common">ex Kim and Jung 2007</name>
    <dbReference type="NCBI Taxonomy" id="408074"/>
    <lineage>
        <taxon>Bacteria</taxon>
        <taxon>Pseudomonadati</taxon>
        <taxon>Bacteroidota</taxon>
        <taxon>Chitinophagia</taxon>
        <taxon>Chitinophagales</taxon>
        <taxon>Chitinophagaceae</taxon>
        <taxon>Chitinophaga</taxon>
    </lineage>
</organism>
<gene>
    <name evidence="2" type="ORF">SAMN05660909_03965</name>
</gene>
<dbReference type="RefSeq" id="WP_139170304.1">
    <property type="nucleotide sequence ID" value="NZ_BKAT01000033.1"/>
</dbReference>
<accession>A0A1H4EUG1</accession>
<evidence type="ECO:0000313" key="3">
    <source>
        <dbReference type="Proteomes" id="UP000199656"/>
    </source>
</evidence>
<dbReference type="OrthoDB" id="1521716at2"/>
<dbReference type="EMBL" id="FNRL01000020">
    <property type="protein sequence ID" value="SEA88537.1"/>
    <property type="molecule type" value="Genomic_DNA"/>
</dbReference>
<dbReference type="PROSITE" id="PS51257">
    <property type="entry name" value="PROKAR_LIPOPROTEIN"/>
    <property type="match status" value="1"/>
</dbReference>
<name>A0A1H4EUG1_9BACT</name>
<sequence>MKRKPLILSALSVALLGVMLITSCKKDNQKIGDRPLNAGVLATGCLDALPATDSTITGVINTDLYLSNARRYKLNGIVYVTAGHTLTIQHGTRILGLAGSGSTPGGGLVITRGAKINAVGLPDCPIVFTSYRYDDASVPDSAKSGDWAGVIILGRAPINNPSSGDSARIEGIPNGFPASPFYGGSNDADNSGTLQYVRIEYAGYELSPDNEINGLTLGGVGSGTTIDYVAVTESRDDAFEWFGGSVNATHLIAINSLDDMFDTDNGYKGTIANALGVADQLRADKSQSNGIESDNNSTGSVTTRITHAKYNNLTIVGVPNTTLASDTVKKPSGSGRYGRAAHLRRNTEFEISNSIFIGYNFGISIDSATGTAGAKYRSGISTIKNSFAHGFGAGSVTALTAVPFAAESNGVPATGLRFDNAKTWFWDIATLAANANVGIKNAVPNASLWLTNPFSSTVTVNNFKSNGAAASAGSKIDTWVLGSTPNKWVQVKW</sequence>
<feature type="chain" id="PRO_5011788308" description="T9SS C-terminal target domain-containing protein" evidence="1">
    <location>
        <begin position="27"/>
        <end position="493"/>
    </location>
</feature>
<evidence type="ECO:0000313" key="2">
    <source>
        <dbReference type="EMBL" id="SEA88537.1"/>
    </source>
</evidence>
<dbReference type="AlphaFoldDB" id="A0A1H4EUG1"/>
<keyword evidence="3" id="KW-1185">Reference proteome</keyword>
<evidence type="ECO:0000256" key="1">
    <source>
        <dbReference type="SAM" id="SignalP"/>
    </source>
</evidence>
<protein>
    <recommendedName>
        <fullName evidence="4">T9SS C-terminal target domain-containing protein</fullName>
    </recommendedName>
</protein>
<reference evidence="3" key="1">
    <citation type="submission" date="2016-10" db="EMBL/GenBank/DDBJ databases">
        <authorList>
            <person name="Varghese N."/>
            <person name="Submissions S."/>
        </authorList>
    </citation>
    <scope>NUCLEOTIDE SEQUENCE [LARGE SCALE GENOMIC DNA]</scope>
    <source>
        <strain evidence="3">DSM 23920</strain>
    </source>
</reference>
<dbReference type="Proteomes" id="UP000199656">
    <property type="component" value="Unassembled WGS sequence"/>
</dbReference>
<dbReference type="PANTHER" id="PTHR41339:SF1">
    <property type="entry name" value="SECRETED PROTEIN"/>
    <property type="match status" value="1"/>
</dbReference>
<dbReference type="PANTHER" id="PTHR41339">
    <property type="entry name" value="LIPL48"/>
    <property type="match status" value="1"/>
</dbReference>
<feature type="signal peptide" evidence="1">
    <location>
        <begin position="1"/>
        <end position="26"/>
    </location>
</feature>
<evidence type="ECO:0008006" key="4">
    <source>
        <dbReference type="Google" id="ProtNLM"/>
    </source>
</evidence>
<keyword evidence="1" id="KW-0732">Signal</keyword>